<organism evidence="3 4">
    <name type="scientific">Chlamydomonas eustigma</name>
    <dbReference type="NCBI Taxonomy" id="1157962"/>
    <lineage>
        <taxon>Eukaryota</taxon>
        <taxon>Viridiplantae</taxon>
        <taxon>Chlorophyta</taxon>
        <taxon>core chlorophytes</taxon>
        <taxon>Chlorophyceae</taxon>
        <taxon>CS clade</taxon>
        <taxon>Chlamydomonadales</taxon>
        <taxon>Chlamydomonadaceae</taxon>
        <taxon>Chlamydomonas</taxon>
    </lineage>
</organism>
<keyword evidence="4" id="KW-1185">Reference proteome</keyword>
<feature type="region of interest" description="Disordered" evidence="1">
    <location>
        <begin position="1018"/>
        <end position="1040"/>
    </location>
</feature>
<feature type="compositionally biased region" description="Low complexity" evidence="1">
    <location>
        <begin position="642"/>
        <end position="652"/>
    </location>
</feature>
<feature type="compositionally biased region" description="Pro residues" evidence="1">
    <location>
        <begin position="237"/>
        <end position="248"/>
    </location>
</feature>
<feature type="compositionally biased region" description="Low complexity" evidence="1">
    <location>
        <begin position="249"/>
        <end position="273"/>
    </location>
</feature>
<feature type="compositionally biased region" description="Low complexity" evidence="1">
    <location>
        <begin position="220"/>
        <end position="231"/>
    </location>
</feature>
<comment type="caution">
    <text evidence="3">The sequence shown here is derived from an EMBL/GenBank/DDBJ whole genome shotgun (WGS) entry which is preliminary data.</text>
</comment>
<evidence type="ECO:0000256" key="1">
    <source>
        <dbReference type="SAM" id="MobiDB-lite"/>
    </source>
</evidence>
<feature type="region of interest" description="Disordered" evidence="1">
    <location>
        <begin position="66"/>
        <end position="153"/>
    </location>
</feature>
<feature type="chain" id="PRO_5012580654" evidence="2">
    <location>
        <begin position="24"/>
        <end position="1256"/>
    </location>
</feature>
<feature type="signal peptide" evidence="2">
    <location>
        <begin position="1"/>
        <end position="23"/>
    </location>
</feature>
<feature type="compositionally biased region" description="Low complexity" evidence="1">
    <location>
        <begin position="505"/>
        <end position="536"/>
    </location>
</feature>
<sequence>MPKTVSTMIFLYIIQVGLLLSSSSPVGLVSTRPFSGISGSDTGRTLFQLLPPAHLESIAGTDDLLPRTRDLSGLPASSPPGNVSSLPSPPLSQPSQPELPALSNGPLVASSFPPAETSAPTHQQPTPDALVISNEPSSSPVDAVSSSSPSMSLIPSPVDAVSSSSPSMSLIPSPVVLLPPTLIMPPHTPPLPSPPLGLSIMSLPTPPAASLTLASTTIITPSPTTITSTPPEHGSPLNPPSAPHPPNPLFSNDNNNPSSPFVATSSSSQLPAMFPGPSPLPPLPPLPTPLPSISPNLIVDNPLTGSNNLPPLQVDLPPPLQVGLPPLQVDLPPLQVDLPPPLQVGLPPLQVDLPPLVELSPSSPQHIGLSSTIQSPLMLSSSSPPLIIHTFITSPPALPPLLITTPPSPPTFTTTSTSPTTTISSTTVLPTPMTTPLPMNPPTVNPPTNTSPTMTPPIIARTSPTMNPLTMNPPTITSPSMTPPITAMSSPTMNPQSVNQPTINPPTMTTFPAPPSSSFSPDNRPVPASPSTPSSPGFTNETSVPGNITTSSPGVLTSNITTSSPGVLTSNITTSSPGVLTSNITTTSPGVLTSNFAPQQLSQLQLPSDHLPPQLPPQLPQQELVSPTPALSSTPGVPVGALLTNNNSSLSSGTQPNITSTAPAHNSSAANQSHNYVPSSGAAGSSMLPWPYMVAAVGGSAGAVLLLKGIMIMVCLRRRNRLRSSNKVVMAPLVNKVDRSNSQCGYVPGGLCERIIVKGGSEELVLGCTTDNQRDGRSSTTSSNKYQHQIKQVAMQTFPLSSSSCTSETLLLRGNYLFSDDCVISKKVNAITPSSHHKLPSVTRLLKNGCSPNSSLQAINHPNSNKSQTIIDYDLPRSHSNNTDLTGPPCLVQGMPLQPQQAQKDQIEHQSTTIDQPFYPVDCTKSHDSSLLAGSTASNHSLYCRPSTRPPQQLHCKNQISRVSSSSKNEADITSMHFRSDTDKDSIIASSALPDPFLNAGSSIIMLHESKAAVLSAAPQHNEARPGQNNAGYQNSSGDQSIHITYPALQHAMKPPQHQHQHPPPNGNLQRQLYKQVQQPFSTSLHENSLNSPSLPVLSLELIENLSDAPRQCTASLNTVVTSPGNKATVSFKTSSTTRPQPSSFECYVPLKFSASASLPSSFHTFQQSIEEAHRSEARLMSSDRGHGHGLKGLRRPCTSQMIRAHACHPFLDNEVESSLHPTMDSGSFDSLSKTLKLFRKVYENRNITSCHDFVP</sequence>
<feature type="compositionally biased region" description="Pro residues" evidence="1">
    <location>
        <begin position="274"/>
        <end position="286"/>
    </location>
</feature>
<keyword evidence="2" id="KW-0732">Signal</keyword>
<dbReference type="AlphaFoldDB" id="A0A250XQ96"/>
<feature type="compositionally biased region" description="Low complexity" evidence="1">
    <location>
        <begin position="410"/>
        <end position="432"/>
    </location>
</feature>
<evidence type="ECO:0000313" key="3">
    <source>
        <dbReference type="EMBL" id="GAX85234.1"/>
    </source>
</evidence>
<dbReference type="Proteomes" id="UP000232323">
    <property type="component" value="Unassembled WGS sequence"/>
</dbReference>
<protein>
    <submittedName>
        <fullName evidence="3">Uncharacterized protein</fullName>
    </submittedName>
</protein>
<feature type="compositionally biased region" description="Low complexity" evidence="1">
    <location>
        <begin position="93"/>
        <end position="103"/>
    </location>
</feature>
<feature type="region of interest" description="Disordered" evidence="1">
    <location>
        <begin position="220"/>
        <end position="286"/>
    </location>
</feature>
<feature type="region of interest" description="Disordered" evidence="1">
    <location>
        <begin position="606"/>
        <end position="673"/>
    </location>
</feature>
<feature type="region of interest" description="Disordered" evidence="1">
    <location>
        <begin position="484"/>
        <end position="580"/>
    </location>
</feature>
<feature type="compositionally biased region" description="Polar residues" evidence="1">
    <location>
        <begin position="537"/>
        <end position="580"/>
    </location>
</feature>
<feature type="compositionally biased region" description="Low complexity" evidence="1">
    <location>
        <begin position="136"/>
        <end position="153"/>
    </location>
</feature>
<feature type="compositionally biased region" description="Pro residues" evidence="1">
    <location>
        <begin position="433"/>
        <end position="442"/>
    </location>
</feature>
<dbReference type="EMBL" id="BEGY01000157">
    <property type="protein sequence ID" value="GAX85234.1"/>
    <property type="molecule type" value="Genomic_DNA"/>
</dbReference>
<feature type="compositionally biased region" description="Polar residues" evidence="1">
    <location>
        <begin position="1027"/>
        <end position="1040"/>
    </location>
</feature>
<feature type="compositionally biased region" description="Low complexity" evidence="1">
    <location>
        <begin position="484"/>
        <end position="493"/>
    </location>
</feature>
<gene>
    <name evidence="3" type="ORF">CEUSTIGMA_g12654.t1</name>
</gene>
<evidence type="ECO:0000256" key="2">
    <source>
        <dbReference type="SAM" id="SignalP"/>
    </source>
</evidence>
<proteinExistence type="predicted"/>
<evidence type="ECO:0000313" key="4">
    <source>
        <dbReference type="Proteomes" id="UP000232323"/>
    </source>
</evidence>
<name>A0A250XQ96_9CHLO</name>
<feature type="compositionally biased region" description="Polar residues" evidence="1">
    <location>
        <begin position="653"/>
        <end position="673"/>
    </location>
</feature>
<dbReference type="STRING" id="1157962.A0A250XQ96"/>
<reference evidence="3 4" key="1">
    <citation type="submission" date="2017-08" db="EMBL/GenBank/DDBJ databases">
        <title>Acidophilic green algal genome provides insights into adaptation to an acidic environment.</title>
        <authorList>
            <person name="Hirooka S."/>
            <person name="Hirose Y."/>
            <person name="Kanesaki Y."/>
            <person name="Higuchi S."/>
            <person name="Fujiwara T."/>
            <person name="Onuma R."/>
            <person name="Era A."/>
            <person name="Ohbayashi R."/>
            <person name="Uzuka A."/>
            <person name="Nozaki H."/>
            <person name="Yoshikawa H."/>
            <person name="Miyagishima S.Y."/>
        </authorList>
    </citation>
    <scope>NUCLEOTIDE SEQUENCE [LARGE SCALE GENOMIC DNA]</scope>
    <source>
        <strain evidence="3 4">NIES-2499</strain>
    </source>
</reference>
<feature type="region of interest" description="Disordered" evidence="1">
    <location>
        <begin position="410"/>
        <end position="442"/>
    </location>
</feature>
<accession>A0A250XQ96</accession>